<dbReference type="InterPro" id="IPR015947">
    <property type="entry name" value="PUA-like_sf"/>
</dbReference>
<evidence type="ECO:0000256" key="5">
    <source>
        <dbReference type="ARBA" id="ARBA00022840"/>
    </source>
</evidence>
<comment type="caution">
    <text evidence="11">The sequence shown here is derived from an EMBL/GenBank/DDBJ whole genome shotgun (WGS) entry which is preliminary data.</text>
</comment>
<evidence type="ECO:0000256" key="1">
    <source>
        <dbReference type="ARBA" id="ARBA00005048"/>
    </source>
</evidence>
<dbReference type="GO" id="GO:0005524">
    <property type="term" value="F:ATP binding"/>
    <property type="evidence" value="ECO:0007669"/>
    <property type="project" value="UniProtKB-KW"/>
</dbReference>
<protein>
    <recommendedName>
        <fullName evidence="8">Sulfate adenylyltransferase</fullName>
        <ecNumber evidence="8">2.7.7.4</ecNumber>
    </recommendedName>
    <alternativeName>
        <fullName evidence="8">ATP-sulfurylase</fullName>
    </alternativeName>
    <alternativeName>
        <fullName evidence="8">Sulfate adenylate transferase</fullName>
        <shortName evidence="8">SAT</shortName>
    </alternativeName>
</protein>
<dbReference type="GO" id="GO:0070814">
    <property type="term" value="P:hydrogen sulfide biosynthetic process"/>
    <property type="evidence" value="ECO:0007669"/>
    <property type="project" value="UniProtKB-UniRule"/>
</dbReference>
<dbReference type="InterPro" id="IPR020792">
    <property type="entry name" value="SO4_adenylyltransferase_pro"/>
</dbReference>
<dbReference type="InterPro" id="IPR014729">
    <property type="entry name" value="Rossmann-like_a/b/a_fold"/>
</dbReference>
<dbReference type="RefSeq" id="WP_069657206.1">
    <property type="nucleotide sequence ID" value="NZ_MIJF01000046.1"/>
</dbReference>
<dbReference type="InterPro" id="IPR002650">
    <property type="entry name" value="Sulphate_adenylyltransferase"/>
</dbReference>
<feature type="domain" description="ATP-sulfurylase PUA-like" evidence="10">
    <location>
        <begin position="2"/>
        <end position="159"/>
    </location>
</feature>
<keyword evidence="5 8" id="KW-0067">ATP-binding</keyword>
<sequence length="382" mass="43785">MIPPHGGILIDRQIKKVERYNYLKKAKLLPSIVLSDWSLSDLELIANGAYSPLKGFMNKADYESVLTKMRLADGTIWSIPITLPVKLKEAQKYQVGEEIALTGLDGTIYGILKLEEKYNYDKKMEANYVYGTTDTAHPGVQKIYAKGEIYFAGPIYQLNPLSHHDFKSFYKTPSETRMMFTELGWKTIVGFQTRNPIHRAHEYIQKSALEIVDGLLLNPLVGETKADDIPADVRMKSYQVLIKNYFPNNRVRLVVFPAAMRYAGPREAIFHAIVRKNYGCTHFIVGRDHAGVGNFYGTYDAQRIFERFSQEELGITPLFFENSFYCRKCDSMASFKTCPHDEKHHIFLSGTKVRKMLKDGKIPPVEFMRKEVAQILIQGMKR</sequence>
<gene>
    <name evidence="8" type="primary">sat</name>
    <name evidence="11" type="ORF">BHF71_02785</name>
</gene>
<evidence type="ECO:0000256" key="6">
    <source>
        <dbReference type="ARBA" id="ARBA00037980"/>
    </source>
</evidence>
<dbReference type="InterPro" id="IPR025980">
    <property type="entry name" value="ATP-Sase_PUA-like_dom"/>
</dbReference>
<dbReference type="EMBL" id="MIJF01000046">
    <property type="protein sequence ID" value="OEF98870.1"/>
    <property type="molecule type" value="Genomic_DNA"/>
</dbReference>
<evidence type="ECO:0000256" key="3">
    <source>
        <dbReference type="ARBA" id="ARBA00022695"/>
    </source>
</evidence>
<dbReference type="Gene3D" id="3.40.50.620">
    <property type="entry name" value="HUPs"/>
    <property type="match status" value="1"/>
</dbReference>
<dbReference type="PANTHER" id="PTHR43509:SF1">
    <property type="entry name" value="SULFATE ADENYLYLTRANSFERASE"/>
    <property type="match status" value="1"/>
</dbReference>
<dbReference type="GO" id="GO:0004781">
    <property type="term" value="F:sulfate adenylyltransferase (ATP) activity"/>
    <property type="evidence" value="ECO:0007669"/>
    <property type="project" value="UniProtKB-UniRule"/>
</dbReference>
<keyword evidence="4 8" id="KW-0547">Nucleotide-binding</keyword>
<dbReference type="AlphaFoldDB" id="A0A1D2YT57"/>
<dbReference type="GO" id="GO:0000103">
    <property type="term" value="P:sulfate assimilation"/>
    <property type="evidence" value="ECO:0007669"/>
    <property type="project" value="UniProtKB-UniRule"/>
</dbReference>
<evidence type="ECO:0000256" key="4">
    <source>
        <dbReference type="ARBA" id="ARBA00022741"/>
    </source>
</evidence>
<evidence type="ECO:0000256" key="2">
    <source>
        <dbReference type="ARBA" id="ARBA00022679"/>
    </source>
</evidence>
<evidence type="ECO:0000313" key="11">
    <source>
        <dbReference type="EMBL" id="OEF98870.1"/>
    </source>
</evidence>
<dbReference type="EC" id="2.7.7.4" evidence="8"/>
<evidence type="ECO:0000259" key="9">
    <source>
        <dbReference type="Pfam" id="PF01747"/>
    </source>
</evidence>
<feature type="domain" description="Sulphate adenylyltransferase catalytic" evidence="9">
    <location>
        <begin position="168"/>
        <end position="378"/>
    </location>
</feature>
<dbReference type="NCBIfam" id="TIGR00339">
    <property type="entry name" value="sopT"/>
    <property type="match status" value="1"/>
</dbReference>
<dbReference type="Proteomes" id="UP000243739">
    <property type="component" value="Unassembled WGS sequence"/>
</dbReference>
<keyword evidence="3 8" id="KW-0548">Nucleotidyltransferase</keyword>
<dbReference type="UniPathway" id="UPA00140">
    <property type="reaction ID" value="UER00204"/>
</dbReference>
<dbReference type="PANTHER" id="PTHR43509">
    <property type="match status" value="1"/>
</dbReference>
<dbReference type="Pfam" id="PF14306">
    <property type="entry name" value="PUA_2"/>
    <property type="match status" value="1"/>
</dbReference>
<dbReference type="STRING" id="337097.BHF71_02785"/>
<keyword evidence="2 8" id="KW-0808">Transferase</keyword>
<name>A0A1D2YT57_9BACI</name>
<evidence type="ECO:0000256" key="8">
    <source>
        <dbReference type="HAMAP-Rule" id="MF_00066"/>
    </source>
</evidence>
<keyword evidence="12" id="KW-1185">Reference proteome</keyword>
<accession>A0A1D2YT57</accession>
<dbReference type="CDD" id="cd00517">
    <property type="entry name" value="ATPS"/>
    <property type="match status" value="1"/>
</dbReference>
<comment type="pathway">
    <text evidence="1 8">Sulfur metabolism; hydrogen sulfide biosynthesis; sulfite from sulfate: step 1/3.</text>
</comment>
<proteinExistence type="inferred from homology"/>
<dbReference type="SUPFAM" id="SSF52374">
    <property type="entry name" value="Nucleotidylyl transferase"/>
    <property type="match status" value="1"/>
</dbReference>
<dbReference type="SUPFAM" id="SSF88697">
    <property type="entry name" value="PUA domain-like"/>
    <property type="match status" value="1"/>
</dbReference>
<comment type="catalytic activity">
    <reaction evidence="7 8">
        <text>sulfate + ATP + H(+) = adenosine 5'-phosphosulfate + diphosphate</text>
        <dbReference type="Rhea" id="RHEA:18133"/>
        <dbReference type="ChEBI" id="CHEBI:15378"/>
        <dbReference type="ChEBI" id="CHEBI:16189"/>
        <dbReference type="ChEBI" id="CHEBI:30616"/>
        <dbReference type="ChEBI" id="CHEBI:33019"/>
        <dbReference type="ChEBI" id="CHEBI:58243"/>
        <dbReference type="EC" id="2.7.7.4"/>
    </reaction>
</comment>
<evidence type="ECO:0000259" key="10">
    <source>
        <dbReference type="Pfam" id="PF14306"/>
    </source>
</evidence>
<dbReference type="Gene3D" id="3.10.400.10">
    <property type="entry name" value="Sulfate adenylyltransferase"/>
    <property type="match status" value="1"/>
</dbReference>
<dbReference type="NCBIfam" id="NF003166">
    <property type="entry name" value="PRK04149.1"/>
    <property type="match status" value="1"/>
</dbReference>
<dbReference type="OrthoDB" id="9804504at2"/>
<reference evidence="11 12" key="1">
    <citation type="submission" date="2016-09" db="EMBL/GenBank/DDBJ databases">
        <title>Draft genome sequence for the type strain of Vulcanibacillus modesticaldus BR, a strictly anaerobic, moderately thermophilic, and nitrate-reducing bacterium from deep sea-hydrothermal vents of the Mid-Atlantic Ridge.</title>
        <authorList>
            <person name="Abin C.A."/>
            <person name="Hollibaugh J.T."/>
        </authorList>
    </citation>
    <scope>NUCLEOTIDE SEQUENCE [LARGE SCALE GENOMIC DNA]</scope>
    <source>
        <strain evidence="11 12">BR</strain>
    </source>
</reference>
<dbReference type="InterPro" id="IPR024951">
    <property type="entry name" value="Sulfurylase_cat_dom"/>
</dbReference>
<comment type="similarity">
    <text evidence="6 8">Belongs to the sulfate adenylyltransferase family.</text>
</comment>
<evidence type="ECO:0000256" key="7">
    <source>
        <dbReference type="ARBA" id="ARBA00049370"/>
    </source>
</evidence>
<evidence type="ECO:0000313" key="12">
    <source>
        <dbReference type="Proteomes" id="UP000243739"/>
    </source>
</evidence>
<organism evidence="11 12">
    <name type="scientific">Vulcanibacillus modesticaldus</name>
    <dbReference type="NCBI Taxonomy" id="337097"/>
    <lineage>
        <taxon>Bacteria</taxon>
        <taxon>Bacillati</taxon>
        <taxon>Bacillota</taxon>
        <taxon>Bacilli</taxon>
        <taxon>Bacillales</taxon>
        <taxon>Bacillaceae</taxon>
        <taxon>Vulcanibacillus</taxon>
    </lineage>
</organism>
<dbReference type="Pfam" id="PF01747">
    <property type="entry name" value="ATP-sulfurylase"/>
    <property type="match status" value="1"/>
</dbReference>
<dbReference type="HAMAP" id="MF_00066">
    <property type="entry name" value="Sulf_adenylyltr"/>
    <property type="match status" value="1"/>
</dbReference>